<feature type="domain" description="ATP synthase F1 complex delta/epsilon subunit N-terminal" evidence="10">
    <location>
        <begin position="4"/>
        <end position="81"/>
    </location>
</feature>
<reference evidence="11 12" key="1">
    <citation type="submission" date="2019-01" db="EMBL/GenBank/DDBJ databases">
        <title>Draft Genome Sequences of Helcococcus ovis Strains Isolated from the Uterus and Vagina of Dairy Cows with Metritis.</title>
        <authorList>
            <person name="Cunha F."/>
            <person name="Jeon S.J."/>
            <person name="Kutzer P."/>
            <person name="Galvao K.N."/>
        </authorList>
    </citation>
    <scope>NUCLEOTIDE SEQUENCE [LARGE SCALE GENOMIC DNA]</scope>
    <source>
        <strain evidence="11 12">KG-37</strain>
    </source>
</reference>
<dbReference type="GO" id="GO:0046933">
    <property type="term" value="F:proton-transporting ATP synthase activity, rotational mechanism"/>
    <property type="evidence" value="ECO:0007669"/>
    <property type="project" value="UniProtKB-UniRule"/>
</dbReference>
<evidence type="ECO:0000256" key="8">
    <source>
        <dbReference type="HAMAP-Rule" id="MF_00530"/>
    </source>
</evidence>
<dbReference type="GO" id="GO:0005886">
    <property type="term" value="C:plasma membrane"/>
    <property type="evidence" value="ECO:0007669"/>
    <property type="project" value="UniProtKB-SubCell"/>
</dbReference>
<dbReference type="InterPro" id="IPR020546">
    <property type="entry name" value="ATP_synth_F1_dsu/esu_N"/>
</dbReference>
<keyword evidence="6 8" id="KW-0139">CF(1)</keyword>
<dbReference type="PANTHER" id="PTHR13822">
    <property type="entry name" value="ATP SYNTHASE DELTA/EPSILON CHAIN"/>
    <property type="match status" value="1"/>
</dbReference>
<dbReference type="InterPro" id="IPR001469">
    <property type="entry name" value="ATP_synth_F1_dsu/esu"/>
</dbReference>
<keyword evidence="5 8" id="KW-0472">Membrane</keyword>
<comment type="similarity">
    <text evidence="2 8 9">Belongs to the ATPase epsilon chain family.</text>
</comment>
<dbReference type="RefSeq" id="WP_134744345.1">
    <property type="nucleotide sequence ID" value="NZ_CP119761.1"/>
</dbReference>
<evidence type="ECO:0000256" key="2">
    <source>
        <dbReference type="ARBA" id="ARBA00005712"/>
    </source>
</evidence>
<dbReference type="InterPro" id="IPR036771">
    <property type="entry name" value="ATPsynth_dsu/esu_N"/>
</dbReference>
<keyword evidence="3 8" id="KW-0813">Transport</keyword>
<comment type="caution">
    <text evidence="11">The sequence shown here is derived from an EMBL/GenBank/DDBJ whole genome shotgun (WGS) entry which is preliminary data.</text>
</comment>
<organism evidence="11 12">
    <name type="scientific">Helcococcus ovis</name>
    <dbReference type="NCBI Taxonomy" id="72026"/>
    <lineage>
        <taxon>Bacteria</taxon>
        <taxon>Bacillati</taxon>
        <taxon>Bacillota</taxon>
        <taxon>Tissierellia</taxon>
        <taxon>Tissierellales</taxon>
        <taxon>Peptoniphilaceae</taxon>
        <taxon>Helcococcus</taxon>
    </lineage>
</organism>
<comment type="function">
    <text evidence="8">Produces ATP from ADP in the presence of a proton gradient across the membrane.</text>
</comment>
<proteinExistence type="inferred from homology"/>
<dbReference type="NCBIfam" id="TIGR01216">
    <property type="entry name" value="ATP_synt_epsi"/>
    <property type="match status" value="1"/>
</dbReference>
<keyword evidence="4 8" id="KW-0406">Ion transport</keyword>
<comment type="subcellular location">
    <subcellularLocation>
        <location evidence="8">Cell membrane</location>
        <topology evidence="8">Peripheral membrane protein</topology>
    </subcellularLocation>
    <subcellularLocation>
        <location evidence="1">Endomembrane system</location>
        <topology evidence="1">Peripheral membrane protein</topology>
    </subcellularLocation>
</comment>
<dbReference type="GO" id="GO:0005524">
    <property type="term" value="F:ATP binding"/>
    <property type="evidence" value="ECO:0007669"/>
    <property type="project" value="UniProtKB-UniRule"/>
</dbReference>
<dbReference type="GO" id="GO:0012505">
    <property type="term" value="C:endomembrane system"/>
    <property type="evidence" value="ECO:0007669"/>
    <property type="project" value="UniProtKB-SubCell"/>
</dbReference>
<evidence type="ECO:0000256" key="3">
    <source>
        <dbReference type="ARBA" id="ARBA00022448"/>
    </source>
</evidence>
<dbReference type="PANTHER" id="PTHR13822:SF10">
    <property type="entry name" value="ATP SYNTHASE EPSILON CHAIN, CHLOROPLASTIC"/>
    <property type="match status" value="1"/>
</dbReference>
<keyword evidence="8" id="KW-1003">Cell membrane</keyword>
<evidence type="ECO:0000313" key="11">
    <source>
        <dbReference type="EMBL" id="TFF65789.1"/>
    </source>
</evidence>
<dbReference type="Proteomes" id="UP000297454">
    <property type="component" value="Unassembled WGS sequence"/>
</dbReference>
<dbReference type="EMBL" id="SCFR01000016">
    <property type="protein sequence ID" value="TFF65789.1"/>
    <property type="molecule type" value="Genomic_DNA"/>
</dbReference>
<dbReference type="SUPFAM" id="SSF51344">
    <property type="entry name" value="Epsilon subunit of F1F0-ATP synthase N-terminal domain"/>
    <property type="match status" value="1"/>
</dbReference>
<dbReference type="Gene3D" id="2.60.15.10">
    <property type="entry name" value="F0F1 ATP synthase delta/epsilon subunit, N-terminal"/>
    <property type="match status" value="1"/>
</dbReference>
<evidence type="ECO:0000256" key="1">
    <source>
        <dbReference type="ARBA" id="ARBA00004184"/>
    </source>
</evidence>
<evidence type="ECO:0000313" key="12">
    <source>
        <dbReference type="Proteomes" id="UP000297454"/>
    </source>
</evidence>
<gene>
    <name evidence="8 11" type="primary">atpC</name>
    <name evidence="11" type="ORF">EQF91_05180</name>
</gene>
<keyword evidence="7 8" id="KW-0066">ATP synthesis</keyword>
<keyword evidence="8" id="KW-0375">Hydrogen ion transport</keyword>
<dbReference type="HAMAP" id="MF_00530">
    <property type="entry name" value="ATP_synth_epsil_bac"/>
    <property type="match status" value="1"/>
</dbReference>
<dbReference type="Pfam" id="PF02823">
    <property type="entry name" value="ATP-synt_DE_N"/>
    <property type="match status" value="1"/>
</dbReference>
<name>A0A4R9C1D5_9FIRM</name>
<keyword evidence="12" id="KW-1185">Reference proteome</keyword>
<accession>A0A4R9C1D5</accession>
<sequence length="137" mass="15481">MNTFNLKIYASDHIYFDGECEHVMIPIENGQYGILANHRNTISEVEPGIMTFRPAGGKDIKAAVTRGLIKIEEGNVLVLVHRCEDPDKIDINAIKRAEAEALRKIREKNSSKEFHMAEANLSRAFNKLKSTTKKNKI</sequence>
<evidence type="ECO:0000256" key="9">
    <source>
        <dbReference type="RuleBase" id="RU003656"/>
    </source>
</evidence>
<comment type="subunit">
    <text evidence="8 9">F-type ATPases have 2 components, CF(1) - the catalytic core - and CF(0) - the membrane proton channel. CF(1) has five subunits: alpha(3), beta(3), gamma(1), delta(1), epsilon(1). CF(0) has three main subunits: a, b and c.</text>
</comment>
<dbReference type="GO" id="GO:0045259">
    <property type="term" value="C:proton-transporting ATP synthase complex"/>
    <property type="evidence" value="ECO:0007669"/>
    <property type="project" value="UniProtKB-KW"/>
</dbReference>
<evidence type="ECO:0000256" key="5">
    <source>
        <dbReference type="ARBA" id="ARBA00023136"/>
    </source>
</evidence>
<evidence type="ECO:0000259" key="10">
    <source>
        <dbReference type="Pfam" id="PF02823"/>
    </source>
</evidence>
<dbReference type="AlphaFoldDB" id="A0A4R9C1D5"/>
<protein>
    <recommendedName>
        <fullName evidence="8">ATP synthase epsilon chain</fullName>
    </recommendedName>
    <alternativeName>
        <fullName evidence="8">ATP synthase F1 sector epsilon subunit</fullName>
    </alternativeName>
    <alternativeName>
        <fullName evidence="8">F-ATPase epsilon subunit</fullName>
    </alternativeName>
</protein>
<dbReference type="CDD" id="cd12152">
    <property type="entry name" value="F1-ATPase_delta"/>
    <property type="match status" value="1"/>
</dbReference>
<evidence type="ECO:0000256" key="4">
    <source>
        <dbReference type="ARBA" id="ARBA00023065"/>
    </source>
</evidence>
<evidence type="ECO:0000256" key="7">
    <source>
        <dbReference type="ARBA" id="ARBA00023310"/>
    </source>
</evidence>
<evidence type="ECO:0000256" key="6">
    <source>
        <dbReference type="ARBA" id="ARBA00023196"/>
    </source>
</evidence>